<dbReference type="EMBL" id="JASPKZ010008379">
    <property type="protein sequence ID" value="KAJ9579684.1"/>
    <property type="molecule type" value="Genomic_DNA"/>
</dbReference>
<feature type="signal peptide" evidence="1">
    <location>
        <begin position="1"/>
        <end position="25"/>
    </location>
</feature>
<feature type="non-terminal residue" evidence="2">
    <location>
        <position position="85"/>
    </location>
</feature>
<gene>
    <name evidence="2" type="ORF">L9F63_004610</name>
</gene>
<evidence type="ECO:0000313" key="2">
    <source>
        <dbReference type="EMBL" id="KAJ9579684.1"/>
    </source>
</evidence>
<comment type="caution">
    <text evidence="2">The sequence shown here is derived from an EMBL/GenBank/DDBJ whole genome shotgun (WGS) entry which is preliminary data.</text>
</comment>
<reference evidence="2" key="2">
    <citation type="submission" date="2023-05" db="EMBL/GenBank/DDBJ databases">
        <authorList>
            <person name="Fouks B."/>
        </authorList>
    </citation>
    <scope>NUCLEOTIDE SEQUENCE</scope>
    <source>
        <strain evidence="2">Stay&amp;Tobe</strain>
        <tissue evidence="2">Testes</tissue>
    </source>
</reference>
<evidence type="ECO:0000256" key="1">
    <source>
        <dbReference type="SAM" id="SignalP"/>
    </source>
</evidence>
<evidence type="ECO:0000313" key="3">
    <source>
        <dbReference type="Proteomes" id="UP001233999"/>
    </source>
</evidence>
<dbReference type="AlphaFoldDB" id="A0AAD7ZFK4"/>
<keyword evidence="1" id="KW-0732">Signal</keyword>
<feature type="non-terminal residue" evidence="2">
    <location>
        <position position="1"/>
    </location>
</feature>
<keyword evidence="3" id="KW-1185">Reference proteome</keyword>
<organism evidence="2 3">
    <name type="scientific">Diploptera punctata</name>
    <name type="common">Pacific beetle cockroach</name>
    <dbReference type="NCBI Taxonomy" id="6984"/>
    <lineage>
        <taxon>Eukaryota</taxon>
        <taxon>Metazoa</taxon>
        <taxon>Ecdysozoa</taxon>
        <taxon>Arthropoda</taxon>
        <taxon>Hexapoda</taxon>
        <taxon>Insecta</taxon>
        <taxon>Pterygota</taxon>
        <taxon>Neoptera</taxon>
        <taxon>Polyneoptera</taxon>
        <taxon>Dictyoptera</taxon>
        <taxon>Blattodea</taxon>
        <taxon>Blaberoidea</taxon>
        <taxon>Blaberidae</taxon>
        <taxon>Diplopterinae</taxon>
        <taxon>Diploptera</taxon>
    </lineage>
</organism>
<reference evidence="2" key="1">
    <citation type="journal article" date="2023" name="IScience">
        <title>Live-bearing cockroach genome reveals convergent evolutionary mechanisms linked to viviparity in insects and beyond.</title>
        <authorList>
            <person name="Fouks B."/>
            <person name="Harrison M.C."/>
            <person name="Mikhailova A.A."/>
            <person name="Marchal E."/>
            <person name="English S."/>
            <person name="Carruthers M."/>
            <person name="Jennings E.C."/>
            <person name="Chiamaka E.L."/>
            <person name="Frigard R.A."/>
            <person name="Pippel M."/>
            <person name="Attardo G.M."/>
            <person name="Benoit J.B."/>
            <person name="Bornberg-Bauer E."/>
            <person name="Tobe S.S."/>
        </authorList>
    </citation>
    <scope>NUCLEOTIDE SEQUENCE</scope>
    <source>
        <strain evidence="2">Stay&amp;Tobe</strain>
    </source>
</reference>
<dbReference type="Proteomes" id="UP001233999">
    <property type="component" value="Unassembled WGS sequence"/>
</dbReference>
<name>A0AAD7ZFK4_DIPPU</name>
<sequence length="85" mass="9428">ALNEKRTFACDFFFLLSMVLQDGSSATSLTPNLEGQYLLAHLLSIDAPTSSLTSNSTQEVTVHSCHTCMHIFHFQIINACIFSIF</sequence>
<protein>
    <submittedName>
        <fullName evidence="2">Uncharacterized protein</fullName>
    </submittedName>
</protein>
<proteinExistence type="predicted"/>
<feature type="chain" id="PRO_5042258559" evidence="1">
    <location>
        <begin position="26"/>
        <end position="85"/>
    </location>
</feature>
<accession>A0AAD7ZFK4</accession>